<gene>
    <name evidence="1" type="ORF">BGZ97_009518</name>
</gene>
<organism evidence="1 2">
    <name type="scientific">Linnemannia gamsii</name>
    <dbReference type="NCBI Taxonomy" id="64522"/>
    <lineage>
        <taxon>Eukaryota</taxon>
        <taxon>Fungi</taxon>
        <taxon>Fungi incertae sedis</taxon>
        <taxon>Mucoromycota</taxon>
        <taxon>Mortierellomycotina</taxon>
        <taxon>Mortierellomycetes</taxon>
        <taxon>Mortierellales</taxon>
        <taxon>Mortierellaceae</taxon>
        <taxon>Linnemannia</taxon>
    </lineage>
</organism>
<dbReference type="OrthoDB" id="282973at2759"/>
<dbReference type="EMBL" id="JAAAIN010000046">
    <property type="protein sequence ID" value="KAG0321965.1"/>
    <property type="molecule type" value="Genomic_DNA"/>
</dbReference>
<comment type="caution">
    <text evidence="1">The sequence shown here is derived from an EMBL/GenBank/DDBJ whole genome shotgun (WGS) entry which is preliminary data.</text>
</comment>
<proteinExistence type="predicted"/>
<evidence type="ECO:0000313" key="1">
    <source>
        <dbReference type="EMBL" id="KAG0321965.1"/>
    </source>
</evidence>
<sequence length="72" mass="8279">MLDYIPLVANISFGIMIGDIPPYDSWLETPEKTIPRLKAVLIPWLLSRMFPTPKSEGDIAWLYDTLADDRTR</sequence>
<name>A0A9P6UVV1_9FUNG</name>
<dbReference type="AlphaFoldDB" id="A0A9P6UVV1"/>
<keyword evidence="2" id="KW-1185">Reference proteome</keyword>
<dbReference type="Proteomes" id="UP000823405">
    <property type="component" value="Unassembled WGS sequence"/>
</dbReference>
<accession>A0A9P6UVV1</accession>
<protein>
    <submittedName>
        <fullName evidence="1">Uncharacterized protein</fullName>
    </submittedName>
</protein>
<evidence type="ECO:0000313" key="2">
    <source>
        <dbReference type="Proteomes" id="UP000823405"/>
    </source>
</evidence>
<reference evidence="1" key="1">
    <citation type="journal article" date="2020" name="Fungal Divers.">
        <title>Resolving the Mortierellaceae phylogeny through synthesis of multi-gene phylogenetics and phylogenomics.</title>
        <authorList>
            <person name="Vandepol N."/>
            <person name="Liber J."/>
            <person name="Desiro A."/>
            <person name="Na H."/>
            <person name="Kennedy M."/>
            <person name="Barry K."/>
            <person name="Grigoriev I.V."/>
            <person name="Miller A.N."/>
            <person name="O'Donnell K."/>
            <person name="Stajich J.E."/>
            <person name="Bonito G."/>
        </authorList>
    </citation>
    <scope>NUCLEOTIDE SEQUENCE</scope>
    <source>
        <strain evidence="1">NVP60</strain>
    </source>
</reference>